<keyword evidence="11 12" id="KW-0472">Membrane</keyword>
<evidence type="ECO:0000256" key="11">
    <source>
        <dbReference type="ARBA" id="ARBA00023136"/>
    </source>
</evidence>
<evidence type="ECO:0000256" key="12">
    <source>
        <dbReference type="SAM" id="Phobius"/>
    </source>
</evidence>
<feature type="transmembrane region" description="Helical" evidence="12">
    <location>
        <begin position="297"/>
        <end position="315"/>
    </location>
</feature>
<dbReference type="Pfam" id="PF07670">
    <property type="entry name" value="Gate"/>
    <property type="match status" value="2"/>
</dbReference>
<feature type="transmembrane region" description="Helical" evidence="12">
    <location>
        <begin position="18"/>
        <end position="38"/>
    </location>
</feature>
<keyword evidence="2" id="KW-0813">Transport</keyword>
<dbReference type="InterPro" id="IPR011642">
    <property type="entry name" value="Gate_dom"/>
</dbReference>
<evidence type="ECO:0000313" key="15">
    <source>
        <dbReference type="EMBL" id="MPL79733.1"/>
    </source>
</evidence>
<dbReference type="InterPro" id="IPR050860">
    <property type="entry name" value="FeoB_GTPase"/>
</dbReference>
<dbReference type="PANTHER" id="PTHR43185">
    <property type="entry name" value="FERROUS IRON TRANSPORT PROTEIN B"/>
    <property type="match status" value="1"/>
</dbReference>
<name>A0A644ULY8_9ZZZZ</name>
<dbReference type="InterPro" id="IPR011640">
    <property type="entry name" value="Fe2_transport_prot_B_C"/>
</dbReference>
<dbReference type="GO" id="GO:0005886">
    <property type="term" value="C:plasma membrane"/>
    <property type="evidence" value="ECO:0007669"/>
    <property type="project" value="UniProtKB-SubCell"/>
</dbReference>
<gene>
    <name evidence="15" type="primary">feoB_14</name>
    <name evidence="15" type="ORF">SDC9_25617</name>
</gene>
<feature type="transmembrane region" description="Helical" evidence="12">
    <location>
        <begin position="321"/>
        <end position="345"/>
    </location>
</feature>
<evidence type="ECO:0000256" key="1">
    <source>
        <dbReference type="ARBA" id="ARBA00004651"/>
    </source>
</evidence>
<comment type="caution">
    <text evidence="15">The sequence shown here is derived from an EMBL/GenBank/DDBJ whole genome shotgun (WGS) entry which is preliminary data.</text>
</comment>
<dbReference type="GO" id="GO:0005525">
    <property type="term" value="F:GTP binding"/>
    <property type="evidence" value="ECO:0007669"/>
    <property type="project" value="UniProtKB-KW"/>
</dbReference>
<evidence type="ECO:0000256" key="7">
    <source>
        <dbReference type="ARBA" id="ARBA00022989"/>
    </source>
</evidence>
<dbReference type="PANTHER" id="PTHR43185:SF1">
    <property type="entry name" value="FE(2+) TRANSPORTER FEOB"/>
    <property type="match status" value="1"/>
</dbReference>
<feature type="domain" description="Nucleoside transporter/FeoB GTPase Gate" evidence="14">
    <location>
        <begin position="243"/>
        <end position="350"/>
    </location>
</feature>
<feature type="transmembrane region" description="Helical" evidence="12">
    <location>
        <begin position="183"/>
        <end position="204"/>
    </location>
</feature>
<keyword evidence="6" id="KW-0547">Nucleotide-binding</keyword>
<comment type="subcellular location">
    <subcellularLocation>
        <location evidence="1">Cell membrane</location>
        <topology evidence="1">Multi-pass membrane protein</topology>
    </subcellularLocation>
</comment>
<reference evidence="15" key="1">
    <citation type="submission" date="2019-08" db="EMBL/GenBank/DDBJ databases">
        <authorList>
            <person name="Kucharzyk K."/>
            <person name="Murdoch R.W."/>
            <person name="Higgins S."/>
            <person name="Loffler F."/>
        </authorList>
    </citation>
    <scope>NUCLEOTIDE SEQUENCE</scope>
</reference>
<keyword evidence="4" id="KW-0410">Iron transport</keyword>
<dbReference type="AlphaFoldDB" id="A0A644ULY8"/>
<dbReference type="NCBIfam" id="TIGR00437">
    <property type="entry name" value="feoB"/>
    <property type="match status" value="1"/>
</dbReference>
<keyword evidence="3" id="KW-1003">Cell membrane</keyword>
<organism evidence="15">
    <name type="scientific">bioreactor metagenome</name>
    <dbReference type="NCBI Taxonomy" id="1076179"/>
    <lineage>
        <taxon>unclassified sequences</taxon>
        <taxon>metagenomes</taxon>
        <taxon>ecological metagenomes</taxon>
    </lineage>
</organism>
<evidence type="ECO:0000256" key="9">
    <source>
        <dbReference type="ARBA" id="ARBA00023065"/>
    </source>
</evidence>
<dbReference type="Pfam" id="PF07664">
    <property type="entry name" value="FeoB_C"/>
    <property type="match status" value="1"/>
</dbReference>
<feature type="transmembrane region" description="Helical" evidence="12">
    <location>
        <begin position="357"/>
        <end position="379"/>
    </location>
</feature>
<proteinExistence type="predicted"/>
<feature type="transmembrane region" description="Helical" evidence="12">
    <location>
        <begin position="242"/>
        <end position="261"/>
    </location>
</feature>
<feature type="domain" description="Ferrous iron transport protein B C-terminal" evidence="13">
    <location>
        <begin position="187"/>
        <end position="231"/>
    </location>
</feature>
<evidence type="ECO:0000259" key="13">
    <source>
        <dbReference type="Pfam" id="PF07664"/>
    </source>
</evidence>
<protein>
    <submittedName>
        <fullName evidence="15">Fe(2+) transporter FeoB</fullName>
    </submittedName>
</protein>
<feature type="domain" description="Nucleoside transporter/FeoB GTPase Gate" evidence="14">
    <location>
        <begin position="83"/>
        <end position="177"/>
    </location>
</feature>
<evidence type="ECO:0000256" key="8">
    <source>
        <dbReference type="ARBA" id="ARBA00023004"/>
    </source>
</evidence>
<keyword evidence="8" id="KW-0408">Iron</keyword>
<keyword evidence="9" id="KW-0406">Ion transport</keyword>
<evidence type="ECO:0000256" key="4">
    <source>
        <dbReference type="ARBA" id="ARBA00022496"/>
    </source>
</evidence>
<evidence type="ECO:0000256" key="5">
    <source>
        <dbReference type="ARBA" id="ARBA00022692"/>
    </source>
</evidence>
<sequence>MVSVPTTKKIDSILTHKFWGYVFLAFIIWLMFYSTFYIGEYPMQWMQAGFDWLSQLAHTKLPDGVISDLISYGIIQGVGGVAIFLPNIIILFFFISLMEATNYMSRVAWLMDNLMHKIGLHGKSFVPMIMGFGCNVPAIMATRSIENKKDRLLTMLIIPFMSCSARLPVYILLIGTFFPKYPVLVLCILYLFGVILAILFAIVFKRTIIKTLSTEYEILLPQYKIPTWRSIKPIIWFNTKDYLKKIAGIVLIASVIIWFLFNYPNPHDTGNSFISYIGKFIEPILLPIGFDWKMGIGLLAGISAKELIVSTISVLAPTFTIASAASFLAFVLIYFPCIAVFAVVWKESGKLRWAIFLALYTTILAWIIAFLVYNIALWII</sequence>
<dbReference type="GO" id="GO:0015093">
    <property type="term" value="F:ferrous iron transmembrane transporter activity"/>
    <property type="evidence" value="ECO:0007669"/>
    <property type="project" value="InterPro"/>
</dbReference>
<feature type="transmembrane region" description="Helical" evidence="12">
    <location>
        <begin position="152"/>
        <end position="177"/>
    </location>
</feature>
<dbReference type="EMBL" id="VSSQ01000130">
    <property type="protein sequence ID" value="MPL79733.1"/>
    <property type="molecule type" value="Genomic_DNA"/>
</dbReference>
<keyword evidence="10" id="KW-0342">GTP-binding</keyword>
<evidence type="ECO:0000256" key="6">
    <source>
        <dbReference type="ARBA" id="ARBA00022741"/>
    </source>
</evidence>
<evidence type="ECO:0000256" key="3">
    <source>
        <dbReference type="ARBA" id="ARBA00022475"/>
    </source>
</evidence>
<evidence type="ECO:0000256" key="10">
    <source>
        <dbReference type="ARBA" id="ARBA00023134"/>
    </source>
</evidence>
<keyword evidence="5 12" id="KW-0812">Transmembrane</keyword>
<feature type="transmembrane region" description="Helical" evidence="12">
    <location>
        <begin position="69"/>
        <end position="98"/>
    </location>
</feature>
<evidence type="ECO:0000256" key="2">
    <source>
        <dbReference type="ARBA" id="ARBA00022448"/>
    </source>
</evidence>
<keyword evidence="7 12" id="KW-1133">Transmembrane helix</keyword>
<evidence type="ECO:0000259" key="14">
    <source>
        <dbReference type="Pfam" id="PF07670"/>
    </source>
</evidence>
<dbReference type="InterPro" id="IPR003373">
    <property type="entry name" value="Fe2_transport_prot-B"/>
</dbReference>
<accession>A0A644ULY8</accession>